<dbReference type="Proteomes" id="UP000759131">
    <property type="component" value="Unassembled WGS sequence"/>
</dbReference>
<reference evidence="4" key="1">
    <citation type="submission" date="2020-11" db="EMBL/GenBank/DDBJ databases">
        <authorList>
            <person name="Tran Van P."/>
        </authorList>
    </citation>
    <scope>NUCLEOTIDE SEQUENCE</scope>
</reference>
<feature type="compositionally biased region" description="Polar residues" evidence="2">
    <location>
        <begin position="205"/>
        <end position="222"/>
    </location>
</feature>
<dbReference type="GO" id="GO:0006351">
    <property type="term" value="P:DNA-templated transcription"/>
    <property type="evidence" value="ECO:0007669"/>
    <property type="project" value="InterPro"/>
</dbReference>
<feature type="compositionally biased region" description="Basic residues" evidence="2">
    <location>
        <begin position="278"/>
        <end position="287"/>
    </location>
</feature>
<dbReference type="InterPro" id="IPR031106">
    <property type="entry name" value="C/EBP"/>
</dbReference>
<proteinExistence type="predicted"/>
<dbReference type="SUPFAM" id="SSF57959">
    <property type="entry name" value="Leucine zipper domain"/>
    <property type="match status" value="1"/>
</dbReference>
<keyword evidence="1" id="KW-0175">Coiled coil</keyword>
<name>A0A7R9KIY2_9ACAR</name>
<feature type="non-terminal residue" evidence="4">
    <location>
        <position position="386"/>
    </location>
</feature>
<dbReference type="EMBL" id="CAJPIZ010002093">
    <property type="protein sequence ID" value="CAG2104527.1"/>
    <property type="molecule type" value="Genomic_DNA"/>
</dbReference>
<dbReference type="CDD" id="cd14693">
    <property type="entry name" value="bZIP_CEBP"/>
    <property type="match status" value="1"/>
</dbReference>
<dbReference type="PANTHER" id="PTHR23334">
    <property type="entry name" value="CCAAT/ENHANCER BINDING PROTEIN"/>
    <property type="match status" value="1"/>
</dbReference>
<feature type="compositionally biased region" description="Low complexity" evidence="2">
    <location>
        <begin position="234"/>
        <end position="252"/>
    </location>
</feature>
<feature type="compositionally biased region" description="Low complexity" evidence="2">
    <location>
        <begin position="162"/>
        <end position="172"/>
    </location>
</feature>
<dbReference type="GO" id="GO:0000981">
    <property type="term" value="F:DNA-binding transcription factor activity, RNA polymerase II-specific"/>
    <property type="evidence" value="ECO:0007669"/>
    <property type="project" value="TreeGrafter"/>
</dbReference>
<feature type="compositionally biased region" description="Polar residues" evidence="2">
    <location>
        <begin position="180"/>
        <end position="193"/>
    </location>
</feature>
<feature type="region of interest" description="Disordered" evidence="2">
    <location>
        <begin position="145"/>
        <end position="305"/>
    </location>
</feature>
<gene>
    <name evidence="4" type="ORF">OSB1V03_LOCUS4543</name>
</gene>
<dbReference type="InterPro" id="IPR004827">
    <property type="entry name" value="bZIP"/>
</dbReference>
<dbReference type="OrthoDB" id="10032067at2759"/>
<dbReference type="AlphaFoldDB" id="A0A7R9KIY2"/>
<evidence type="ECO:0000313" key="4">
    <source>
        <dbReference type="EMBL" id="CAD7624097.1"/>
    </source>
</evidence>
<sequence length="386" mass="43124">VNCLESDPKTRLVPLSAALVSNPCRVWTVVFMSATTANFKGQRYSSGVELDNEWPLICSPVSMAMDSQFYDQSSPVKSHNKCSSPQHFPHNSRQSVELSVADLTAPELTFDHMSIQQFITNEINSNTNTSLDDSVSIFSALLNDKQQSQQSRNHQNPHHRQQQQQQQQQHPQQRPEVADHNSTNTYGQQSGHTSHPHHSDPYSMPGQSVDTYGQQVDTSSVVKQEPIDPDGDFSSSCSQNSGYSGSYSGGQYDNRDQTINGSDQSPMSLVHFGGNNMRSHKSHKNGKKNVDKASDEYKKRRERNNIAVRKSREKAKIRSRETEKKVSELARENDSLRKKVDMLSKELNVLKSLLTNVGVPAESVDTEIAKGLQMDHNSTTPYGSSM</sequence>
<feature type="non-terminal residue" evidence="4">
    <location>
        <position position="1"/>
    </location>
</feature>
<dbReference type="EMBL" id="OC856668">
    <property type="protein sequence ID" value="CAD7624097.1"/>
    <property type="molecule type" value="Genomic_DNA"/>
</dbReference>
<keyword evidence="5" id="KW-1185">Reference proteome</keyword>
<dbReference type="SMART" id="SM00338">
    <property type="entry name" value="BRLZ"/>
    <property type="match status" value="1"/>
</dbReference>
<dbReference type="InterPro" id="IPR046347">
    <property type="entry name" value="bZIP_sf"/>
</dbReference>
<protein>
    <recommendedName>
        <fullName evidence="3">BZIP domain-containing protein</fullName>
    </recommendedName>
</protein>
<organism evidence="4">
    <name type="scientific">Medioppia subpectinata</name>
    <dbReference type="NCBI Taxonomy" id="1979941"/>
    <lineage>
        <taxon>Eukaryota</taxon>
        <taxon>Metazoa</taxon>
        <taxon>Ecdysozoa</taxon>
        <taxon>Arthropoda</taxon>
        <taxon>Chelicerata</taxon>
        <taxon>Arachnida</taxon>
        <taxon>Acari</taxon>
        <taxon>Acariformes</taxon>
        <taxon>Sarcoptiformes</taxon>
        <taxon>Oribatida</taxon>
        <taxon>Brachypylina</taxon>
        <taxon>Oppioidea</taxon>
        <taxon>Oppiidae</taxon>
        <taxon>Medioppia</taxon>
    </lineage>
</organism>
<evidence type="ECO:0000259" key="3">
    <source>
        <dbReference type="PROSITE" id="PS50217"/>
    </source>
</evidence>
<evidence type="ECO:0000256" key="2">
    <source>
        <dbReference type="SAM" id="MobiDB-lite"/>
    </source>
</evidence>
<evidence type="ECO:0000313" key="5">
    <source>
        <dbReference type="Proteomes" id="UP000759131"/>
    </source>
</evidence>
<dbReference type="PANTHER" id="PTHR23334:SF20">
    <property type="entry name" value="BASIC LEUCINE ZIPPER 24"/>
    <property type="match status" value="1"/>
</dbReference>
<evidence type="ECO:0000256" key="1">
    <source>
        <dbReference type="SAM" id="Coils"/>
    </source>
</evidence>
<feature type="domain" description="BZIP" evidence="3">
    <location>
        <begin position="294"/>
        <end position="357"/>
    </location>
</feature>
<dbReference type="Pfam" id="PF07716">
    <property type="entry name" value="bZIP_2"/>
    <property type="match status" value="1"/>
</dbReference>
<feature type="coiled-coil region" evidence="1">
    <location>
        <begin position="312"/>
        <end position="353"/>
    </location>
</feature>
<feature type="compositionally biased region" description="Basic and acidic residues" evidence="2">
    <location>
        <begin position="288"/>
        <end position="299"/>
    </location>
</feature>
<dbReference type="Gene3D" id="1.20.5.170">
    <property type="match status" value="1"/>
</dbReference>
<dbReference type="PROSITE" id="PS50217">
    <property type="entry name" value="BZIP"/>
    <property type="match status" value="1"/>
</dbReference>
<accession>A0A7R9KIY2</accession>
<dbReference type="GO" id="GO:0000978">
    <property type="term" value="F:RNA polymerase II cis-regulatory region sequence-specific DNA binding"/>
    <property type="evidence" value="ECO:0007669"/>
    <property type="project" value="TreeGrafter"/>
</dbReference>
<feature type="compositionally biased region" description="Polar residues" evidence="2">
    <location>
        <begin position="257"/>
        <end position="267"/>
    </location>
</feature>